<dbReference type="RefSeq" id="XP_035663244.1">
    <property type="nucleotide sequence ID" value="XM_035807351.1"/>
</dbReference>
<keyword evidence="3" id="KW-1185">Reference proteome</keyword>
<dbReference type="KEGG" id="bfo:118406953"/>
<keyword evidence="2" id="KW-0472">Membrane</keyword>
<feature type="region of interest" description="Disordered" evidence="1">
    <location>
        <begin position="388"/>
        <end position="449"/>
    </location>
</feature>
<evidence type="ECO:0000256" key="1">
    <source>
        <dbReference type="SAM" id="MobiDB-lite"/>
    </source>
</evidence>
<organism evidence="3 4">
    <name type="scientific">Branchiostoma floridae</name>
    <name type="common">Florida lancelet</name>
    <name type="synonym">Amphioxus</name>
    <dbReference type="NCBI Taxonomy" id="7739"/>
    <lineage>
        <taxon>Eukaryota</taxon>
        <taxon>Metazoa</taxon>
        <taxon>Chordata</taxon>
        <taxon>Cephalochordata</taxon>
        <taxon>Leptocardii</taxon>
        <taxon>Amphioxiformes</taxon>
        <taxon>Branchiostomatidae</taxon>
        <taxon>Branchiostoma</taxon>
    </lineage>
</organism>
<proteinExistence type="predicted"/>
<feature type="compositionally biased region" description="Basic and acidic residues" evidence="1">
    <location>
        <begin position="413"/>
        <end position="423"/>
    </location>
</feature>
<evidence type="ECO:0000313" key="3">
    <source>
        <dbReference type="Proteomes" id="UP000001554"/>
    </source>
</evidence>
<dbReference type="OMA" id="RWEDINK"/>
<dbReference type="OrthoDB" id="10038517at2759"/>
<feature type="region of interest" description="Disordered" evidence="1">
    <location>
        <begin position="148"/>
        <end position="167"/>
    </location>
</feature>
<feature type="region of interest" description="Disordered" evidence="1">
    <location>
        <begin position="518"/>
        <end position="542"/>
    </location>
</feature>
<gene>
    <name evidence="4" type="primary">LOC118406953</name>
</gene>
<feature type="transmembrane region" description="Helical" evidence="2">
    <location>
        <begin position="12"/>
        <end position="36"/>
    </location>
</feature>
<feature type="compositionally biased region" description="Polar residues" evidence="1">
    <location>
        <begin position="399"/>
        <end position="408"/>
    </location>
</feature>
<keyword evidence="2" id="KW-1133">Transmembrane helix</keyword>
<protein>
    <submittedName>
        <fullName evidence="4">Uncharacterized protein LOC118406953</fullName>
    </submittedName>
</protein>
<feature type="region of interest" description="Disordered" evidence="1">
    <location>
        <begin position="712"/>
        <end position="805"/>
    </location>
</feature>
<reference evidence="3" key="1">
    <citation type="journal article" date="2020" name="Nat. Ecol. Evol.">
        <title>Deeply conserved synteny resolves early events in vertebrate evolution.</title>
        <authorList>
            <person name="Simakov O."/>
            <person name="Marletaz F."/>
            <person name="Yue J.X."/>
            <person name="O'Connell B."/>
            <person name="Jenkins J."/>
            <person name="Brandt A."/>
            <person name="Calef R."/>
            <person name="Tung C.H."/>
            <person name="Huang T.K."/>
            <person name="Schmutz J."/>
            <person name="Satoh N."/>
            <person name="Yu J.K."/>
            <person name="Putnam N.H."/>
            <person name="Green R.E."/>
            <person name="Rokhsar D.S."/>
        </authorList>
    </citation>
    <scope>NUCLEOTIDE SEQUENCE [LARGE SCALE GENOMIC DNA]</scope>
    <source>
        <strain evidence="3">S238N-H82</strain>
    </source>
</reference>
<feature type="transmembrane region" description="Helical" evidence="2">
    <location>
        <begin position="48"/>
        <end position="67"/>
    </location>
</feature>
<reference evidence="4" key="2">
    <citation type="submission" date="2025-08" db="UniProtKB">
        <authorList>
            <consortium name="RefSeq"/>
        </authorList>
    </citation>
    <scope>IDENTIFICATION</scope>
    <source>
        <strain evidence="4">S238N-H82</strain>
        <tissue evidence="4">Testes</tissue>
    </source>
</reference>
<name>A0A9J7KHG3_BRAFL</name>
<sequence>MAKCCSNCWYDRACWFFGLFTSIFGGISVFFGIGALMYWNNHDLIDEFAIPIWVGVFLICIGGLVMANNKCRRWEDINKEYLEELELKLISEEEPKPVKRMESFTRLFKSRSRLSIRSDVGKGKASQSVNQVSEKQIFERLDLLRKERENEAASRQGSPKSKSRHDKIRRQAKYELLNELGDQPLHLSSSWYSDLNCLTDEDMNKCQDNMRNKRFKPIPDHINHDRNDNGNEQLGNEHWSPDDRSSKRQERDRRRGEKGNRRHRDTGKVDEFEMLAMGQYSESAHSTHKSKQRRSLQKRKQGADIEQEERYGDNEIPIETVSRRAERRPEYRRSFSEGYRETGSISDFNDENMIEKRLHDKRNSTASLGTGVVQHHTSGNFLEVPGVRRKKREKDLSTDVWQQDSRSLPGTPEGRRKAVREETDIPLYTKSLPGTPERRRRIPNPLGYHDRLDSTTINFYQKSSRIGEVKRKSPSQRSVNSMAEYQKRSLDKFMIPAFMEQQQGITTEPDYYTTTSLDRKQQRARHRSQPLAMSENHGSSIDCMDGSRRRSIPGIIISQDALDGHLNPDDSIQNMNGSQQFASPNTYRRMSVRPKVSTRADYISLGLSTPTSRSPKQSPAQRRRKTEPALAGLESLKTYRDSLEADGYTSAELEADIYDHMVRERMRKFKGNITEPKVIFPTRKRHRTAPAPVSPATRRRYLDDMHQSPFFGLQDEDDDMNDAHAYSKFGSRKQSLPPYLDRRQRRTSGKHRKPSIPYLESYSSESEEGEEASLLGSRVTLNSRGGKNSRTVSPTGSLEGILRRTGSPPEFKMAARNKKAKHHGRHFEGGMIMSEPRKKKVRSPKLVSDMYETSGQENSATESETFPPTTWETEYSTGKKNNDLPKSVYSEEDEIRLLYNSNNEDAPYVKNNDGKVGNSRAHVLLNDDKEGVMVVVVKKRDTL</sequence>
<feature type="compositionally biased region" description="Basic residues" evidence="1">
    <location>
        <begin position="743"/>
        <end position="754"/>
    </location>
</feature>
<feature type="region of interest" description="Disordered" evidence="1">
    <location>
        <begin position="851"/>
        <end position="885"/>
    </location>
</feature>
<accession>A0A9J7KHG3</accession>
<feature type="compositionally biased region" description="Basic residues" evidence="1">
    <location>
        <begin position="286"/>
        <end position="300"/>
    </location>
</feature>
<evidence type="ECO:0000256" key="2">
    <source>
        <dbReference type="SAM" id="Phobius"/>
    </source>
</evidence>
<feature type="compositionally biased region" description="Polar residues" evidence="1">
    <location>
        <begin position="779"/>
        <end position="796"/>
    </location>
</feature>
<feature type="compositionally biased region" description="Basic and acidic residues" evidence="1">
    <location>
        <begin position="239"/>
        <end position="259"/>
    </location>
</feature>
<dbReference type="GeneID" id="118406953"/>
<evidence type="ECO:0000313" key="4">
    <source>
        <dbReference type="RefSeq" id="XP_035663244.1"/>
    </source>
</evidence>
<keyword evidence="2" id="KW-0812">Transmembrane</keyword>
<feature type="region of interest" description="Disordered" evidence="1">
    <location>
        <begin position="211"/>
        <end position="314"/>
    </location>
</feature>
<dbReference type="AlphaFoldDB" id="A0A9J7KHG3"/>
<dbReference type="Proteomes" id="UP000001554">
    <property type="component" value="Chromosome 19"/>
</dbReference>
<feature type="region of interest" description="Disordered" evidence="1">
    <location>
        <begin position="603"/>
        <end position="630"/>
    </location>
</feature>
<feature type="compositionally biased region" description="Polar residues" evidence="1">
    <location>
        <begin position="851"/>
        <end position="879"/>
    </location>
</feature>
<feature type="compositionally biased region" description="Polar residues" evidence="1">
    <location>
        <begin position="606"/>
        <end position="620"/>
    </location>
</feature>
<feature type="compositionally biased region" description="Basic and acidic residues" evidence="1">
    <location>
        <begin position="211"/>
        <end position="229"/>
    </location>
</feature>